<dbReference type="PANTHER" id="PTHR43277:SF4">
    <property type="entry name" value="ARGININE DECARBOXYLASE"/>
    <property type="match status" value="1"/>
</dbReference>
<dbReference type="Pfam" id="PF01276">
    <property type="entry name" value="OKR_DC_1"/>
    <property type="match status" value="1"/>
</dbReference>
<evidence type="ECO:0000256" key="1">
    <source>
        <dbReference type="ARBA" id="ARBA00001933"/>
    </source>
</evidence>
<accession>A0A011UJB8</accession>
<evidence type="ECO:0000256" key="2">
    <source>
        <dbReference type="ARBA" id="ARBA00022898"/>
    </source>
</evidence>
<dbReference type="Proteomes" id="UP000021369">
    <property type="component" value="Unassembled WGS sequence"/>
</dbReference>
<dbReference type="InterPro" id="IPR015421">
    <property type="entry name" value="PyrdxlP-dep_Trfase_major"/>
</dbReference>
<dbReference type="AlphaFoldDB" id="A0A011UJB8"/>
<comment type="cofactor">
    <cofactor evidence="1">
        <name>pyridoxal 5'-phosphate</name>
        <dbReference type="ChEBI" id="CHEBI:597326"/>
    </cofactor>
</comment>
<dbReference type="InterPro" id="IPR015424">
    <property type="entry name" value="PyrdxlP-dep_Trfase"/>
</dbReference>
<dbReference type="Gene3D" id="3.90.100.10">
    <property type="entry name" value="Orn/Lys/Arg decarboxylase, C-terminal domain"/>
    <property type="match status" value="1"/>
</dbReference>
<dbReference type="PANTHER" id="PTHR43277">
    <property type="entry name" value="ARGININE DECARBOXYLASE"/>
    <property type="match status" value="1"/>
</dbReference>
<dbReference type="EMBL" id="JEOB01000001">
    <property type="protein sequence ID" value="EXM40764.1"/>
    <property type="molecule type" value="Genomic_DNA"/>
</dbReference>
<dbReference type="RefSeq" id="WP_037285049.1">
    <property type="nucleotide sequence ID" value="NZ_JEOB01000001.1"/>
</dbReference>
<comment type="caution">
    <text evidence="4">The sequence shown here is derived from an EMBL/GenBank/DDBJ whole genome shotgun (WGS) entry which is preliminary data.</text>
</comment>
<evidence type="ECO:0000313" key="5">
    <source>
        <dbReference type="Proteomes" id="UP000021369"/>
    </source>
</evidence>
<dbReference type="InterPro" id="IPR052357">
    <property type="entry name" value="Orn_Lys_Arg_decarboxylase-I"/>
</dbReference>
<dbReference type="OrthoDB" id="9815233at2"/>
<keyword evidence="5" id="KW-1185">Reference proteome</keyword>
<dbReference type="SUPFAM" id="SSF53383">
    <property type="entry name" value="PLP-dependent transferases"/>
    <property type="match status" value="1"/>
</dbReference>
<evidence type="ECO:0000313" key="4">
    <source>
        <dbReference type="EMBL" id="EXM40764.1"/>
    </source>
</evidence>
<name>A0A011UJB8_RUMAL</name>
<evidence type="ECO:0000259" key="3">
    <source>
        <dbReference type="Pfam" id="PF01276"/>
    </source>
</evidence>
<keyword evidence="2" id="KW-0663">Pyridoxal phosphate</keyword>
<sequence>MSAPIYEFAKNYAESGVSRFHMPGHKGKPLHGLEPLDLTEIRGADYLFGAEGIIAESEARTAALYGAAKTLYSTEGSSLCIKTMLAIADHCRADKSKRMLVMAPRNVHKAFINACILLDIDVEWVYPAEKSRSLCSSGVTAHDIWASFRRCPREIDAVYITSPDYLGFIADIPAIAEVCKSYGVPLIVDNAHGAYLKFLDTDTHPITLGADMCCDSAHKTLPCYTGGAMLHISQNAPAGFVECSKLMMSLFASTSPSYLIMQSLDLCAEYLAGDYRKALAETAARTELCKQRLNAMGWRTIGDEKCKITVASAERGISGDSLGDILRKNKIEPEYTDPDLAVLMTTPFNTEEDFIRLEAAMADIRPAEGTDLQFDGIPEAIVRMPIREAAFSLQQEVPVDEAKGRICGMTVTSCQPSVPIAVSGEEITPDIISILKRYGISAISVLR</sequence>
<dbReference type="Gene3D" id="3.40.640.10">
    <property type="entry name" value="Type I PLP-dependent aspartate aminotransferase-like (Major domain)"/>
    <property type="match status" value="1"/>
</dbReference>
<proteinExistence type="predicted"/>
<dbReference type="GO" id="GO:0003824">
    <property type="term" value="F:catalytic activity"/>
    <property type="evidence" value="ECO:0007669"/>
    <property type="project" value="InterPro"/>
</dbReference>
<organism evidence="4 5">
    <name type="scientific">Ruminococcus albus SY3</name>
    <dbReference type="NCBI Taxonomy" id="1341156"/>
    <lineage>
        <taxon>Bacteria</taxon>
        <taxon>Bacillati</taxon>
        <taxon>Bacillota</taxon>
        <taxon>Clostridia</taxon>
        <taxon>Eubacteriales</taxon>
        <taxon>Oscillospiraceae</taxon>
        <taxon>Ruminococcus</taxon>
    </lineage>
</organism>
<dbReference type="PATRIC" id="fig|1341156.4.peg.397"/>
<gene>
    <name evidence="4" type="ORF">RASY3_03370</name>
</gene>
<protein>
    <submittedName>
        <fullName evidence="4">Arginine decarboxylase</fullName>
    </submittedName>
</protein>
<dbReference type="InterPro" id="IPR000310">
    <property type="entry name" value="Orn/Lys/Arg_deCO2ase_major_dom"/>
</dbReference>
<feature type="domain" description="Orn/Lys/Arg decarboxylases family 1 pyridoxal-P attachment site" evidence="3">
    <location>
        <begin position="4"/>
        <end position="293"/>
    </location>
</feature>
<reference evidence="4 5" key="1">
    <citation type="submission" date="2013-06" db="EMBL/GenBank/DDBJ databases">
        <title>Rumen cellulosomics: divergent fiber-degrading strategies revealed by comparative genome-wide analysis of six Ruminococcal strains.</title>
        <authorList>
            <person name="Dassa B."/>
            <person name="Borovok I."/>
            <person name="Lamed R."/>
            <person name="Flint H."/>
            <person name="Yeoman C.J."/>
            <person name="White B."/>
            <person name="Bayer E.A."/>
        </authorList>
    </citation>
    <scope>NUCLEOTIDE SEQUENCE [LARGE SCALE GENOMIC DNA]</scope>
    <source>
        <strain evidence="4 5">SY3</strain>
    </source>
</reference>